<dbReference type="AlphaFoldDB" id="A0A022RBJ4"/>
<gene>
    <name evidence="2" type="ORF">MIMGU_mgv1a018774mg</name>
</gene>
<evidence type="ECO:0000256" key="1">
    <source>
        <dbReference type="SAM" id="SignalP"/>
    </source>
</evidence>
<keyword evidence="3" id="KW-1185">Reference proteome</keyword>
<keyword evidence="1" id="KW-0732">Signal</keyword>
<organism evidence="2 3">
    <name type="scientific">Erythranthe guttata</name>
    <name type="common">Yellow monkey flower</name>
    <name type="synonym">Mimulus guttatus</name>
    <dbReference type="NCBI Taxonomy" id="4155"/>
    <lineage>
        <taxon>Eukaryota</taxon>
        <taxon>Viridiplantae</taxon>
        <taxon>Streptophyta</taxon>
        <taxon>Embryophyta</taxon>
        <taxon>Tracheophyta</taxon>
        <taxon>Spermatophyta</taxon>
        <taxon>Magnoliopsida</taxon>
        <taxon>eudicotyledons</taxon>
        <taxon>Gunneridae</taxon>
        <taxon>Pentapetalae</taxon>
        <taxon>asterids</taxon>
        <taxon>lamiids</taxon>
        <taxon>Lamiales</taxon>
        <taxon>Phrymaceae</taxon>
        <taxon>Erythranthe</taxon>
    </lineage>
</organism>
<accession>A0A022RBJ4</accession>
<proteinExistence type="predicted"/>
<dbReference type="EMBL" id="KI630533">
    <property type="protein sequence ID" value="EYU37379.1"/>
    <property type="molecule type" value="Genomic_DNA"/>
</dbReference>
<reference evidence="2 3" key="1">
    <citation type="journal article" date="2013" name="Proc. Natl. Acad. Sci. U.S.A.">
        <title>Fine-scale variation in meiotic recombination in Mimulus inferred from population shotgun sequencing.</title>
        <authorList>
            <person name="Hellsten U."/>
            <person name="Wright K.M."/>
            <person name="Jenkins J."/>
            <person name="Shu S."/>
            <person name="Yuan Y."/>
            <person name="Wessler S.R."/>
            <person name="Schmutz J."/>
            <person name="Willis J.H."/>
            <person name="Rokhsar D.S."/>
        </authorList>
    </citation>
    <scope>NUCLEOTIDE SEQUENCE [LARGE SCALE GENOMIC DNA]</scope>
    <source>
        <strain evidence="3">cv. DUN x IM62</strain>
    </source>
</reference>
<dbReference type="Proteomes" id="UP000030748">
    <property type="component" value="Unassembled WGS sequence"/>
</dbReference>
<evidence type="ECO:0000313" key="3">
    <source>
        <dbReference type="Proteomes" id="UP000030748"/>
    </source>
</evidence>
<feature type="chain" id="PRO_5001507946" evidence="1">
    <location>
        <begin position="35"/>
        <end position="132"/>
    </location>
</feature>
<sequence length="132" mass="14340">MVLSRASPRISTSCCSIPITTLLLSLLLLFVVSAGEIKHGVGDNNIKFPQECFWRGGIVLARMFTACDVRQDLDSPPCFARSTPINALATTAHTRRTLEILVLCFVPCDSFDLRVAIASLSNENLLTTILGS</sequence>
<evidence type="ECO:0000313" key="2">
    <source>
        <dbReference type="EMBL" id="EYU37379.1"/>
    </source>
</evidence>
<feature type="signal peptide" evidence="1">
    <location>
        <begin position="1"/>
        <end position="34"/>
    </location>
</feature>
<name>A0A022RBJ4_ERYGU</name>
<protein>
    <submittedName>
        <fullName evidence="2">Uncharacterized protein</fullName>
    </submittedName>
</protein>